<proteinExistence type="predicted"/>
<keyword evidence="3" id="KW-1185">Reference proteome</keyword>
<protein>
    <submittedName>
        <fullName evidence="2">Uncharacterized protein</fullName>
    </submittedName>
</protein>
<gene>
    <name evidence="2" type="ORF">C8A05DRAFT_16433</name>
</gene>
<evidence type="ECO:0000313" key="3">
    <source>
        <dbReference type="Proteomes" id="UP001303889"/>
    </source>
</evidence>
<name>A0AAN6MK67_9PEZI</name>
<reference evidence="2" key="2">
    <citation type="submission" date="2023-05" db="EMBL/GenBank/DDBJ databases">
        <authorList>
            <consortium name="Lawrence Berkeley National Laboratory"/>
            <person name="Steindorff A."/>
            <person name="Hensen N."/>
            <person name="Bonometti L."/>
            <person name="Westerberg I."/>
            <person name="Brannstrom I.O."/>
            <person name="Guillou S."/>
            <person name="Cros-Aarteil S."/>
            <person name="Calhoun S."/>
            <person name="Haridas S."/>
            <person name="Kuo A."/>
            <person name="Mondo S."/>
            <person name="Pangilinan J."/>
            <person name="Riley R."/>
            <person name="Labutti K."/>
            <person name="Andreopoulos B."/>
            <person name="Lipzen A."/>
            <person name="Chen C."/>
            <person name="Yanf M."/>
            <person name="Daum C."/>
            <person name="Ng V."/>
            <person name="Clum A."/>
            <person name="Ohm R."/>
            <person name="Martin F."/>
            <person name="Silar P."/>
            <person name="Natvig D."/>
            <person name="Lalanne C."/>
            <person name="Gautier V."/>
            <person name="Ament-Velasquez S.L."/>
            <person name="Kruys A."/>
            <person name="Hutchinson M.I."/>
            <person name="Powell A.J."/>
            <person name="Barry K."/>
            <person name="Miller A.N."/>
            <person name="Grigoriev I.V."/>
            <person name="Debuchy R."/>
            <person name="Gladieux P."/>
            <person name="Thoren M.H."/>
            <person name="Johannesson H."/>
        </authorList>
    </citation>
    <scope>NUCLEOTIDE SEQUENCE</scope>
    <source>
        <strain evidence="2">CBS 103.79</strain>
    </source>
</reference>
<feature type="region of interest" description="Disordered" evidence="1">
    <location>
        <begin position="126"/>
        <end position="181"/>
    </location>
</feature>
<accession>A0AAN6MK67</accession>
<dbReference type="EMBL" id="MU855584">
    <property type="protein sequence ID" value="KAK3901373.1"/>
    <property type="molecule type" value="Genomic_DNA"/>
</dbReference>
<dbReference type="Proteomes" id="UP001303889">
    <property type="component" value="Unassembled WGS sequence"/>
</dbReference>
<organism evidence="2 3">
    <name type="scientific">Staphylotrichum tortipilum</name>
    <dbReference type="NCBI Taxonomy" id="2831512"/>
    <lineage>
        <taxon>Eukaryota</taxon>
        <taxon>Fungi</taxon>
        <taxon>Dikarya</taxon>
        <taxon>Ascomycota</taxon>
        <taxon>Pezizomycotina</taxon>
        <taxon>Sordariomycetes</taxon>
        <taxon>Sordariomycetidae</taxon>
        <taxon>Sordariales</taxon>
        <taxon>Chaetomiaceae</taxon>
        <taxon>Staphylotrichum</taxon>
    </lineage>
</organism>
<evidence type="ECO:0000313" key="2">
    <source>
        <dbReference type="EMBL" id="KAK3901373.1"/>
    </source>
</evidence>
<comment type="caution">
    <text evidence="2">The sequence shown here is derived from an EMBL/GenBank/DDBJ whole genome shotgun (WGS) entry which is preliminary data.</text>
</comment>
<sequence length="416" mass="43272">MPVVAPFNVADALCTVNQCLQQVVGSIDNNPVAQYDACVALFGSPTTTTVTLAPDVVLSTATVTVPYTDIIVTLSTTESTSYETTTSYEEILETVTAYSATSIATVTEVATAPTAGFVKKRSIKKKRGCSKPSSQISTESTPEATSTPDATSTESTPEATSTSDATSTESTPETTSTPDATSLTSALFPVASNCADLAEYSSACACINAVSSTVTVTATPAASIEVTTVTESSAIPSTSTSVVTVVVSSTVVVPAERTLTATSTGLYQSTVTVTSTTTPVAPTQTSYWKLTNTSNMPRFLSVNSQYAQYNYSTTTIPTKLVVLTAGGQVALASDRTQKMYVRTPTVNYGVLWFQADAAAGSTDKVVTCTLAGDMVSCNAPSTTFDTFFSCGAYIYLGKPTWVQSGCIIVKPQLSNL</sequence>
<feature type="compositionally biased region" description="Low complexity" evidence="1">
    <location>
        <begin position="137"/>
        <end position="181"/>
    </location>
</feature>
<dbReference type="AlphaFoldDB" id="A0AAN6MK67"/>
<evidence type="ECO:0000256" key="1">
    <source>
        <dbReference type="SAM" id="MobiDB-lite"/>
    </source>
</evidence>
<reference evidence="2" key="1">
    <citation type="journal article" date="2023" name="Mol. Phylogenet. Evol.">
        <title>Genome-scale phylogeny and comparative genomics of the fungal order Sordariales.</title>
        <authorList>
            <person name="Hensen N."/>
            <person name="Bonometti L."/>
            <person name="Westerberg I."/>
            <person name="Brannstrom I.O."/>
            <person name="Guillou S."/>
            <person name="Cros-Aarteil S."/>
            <person name="Calhoun S."/>
            <person name="Haridas S."/>
            <person name="Kuo A."/>
            <person name="Mondo S."/>
            <person name="Pangilinan J."/>
            <person name="Riley R."/>
            <person name="LaButti K."/>
            <person name="Andreopoulos B."/>
            <person name="Lipzen A."/>
            <person name="Chen C."/>
            <person name="Yan M."/>
            <person name="Daum C."/>
            <person name="Ng V."/>
            <person name="Clum A."/>
            <person name="Steindorff A."/>
            <person name="Ohm R.A."/>
            <person name="Martin F."/>
            <person name="Silar P."/>
            <person name="Natvig D.O."/>
            <person name="Lalanne C."/>
            <person name="Gautier V."/>
            <person name="Ament-Velasquez S.L."/>
            <person name="Kruys A."/>
            <person name="Hutchinson M.I."/>
            <person name="Powell A.J."/>
            <person name="Barry K."/>
            <person name="Miller A.N."/>
            <person name="Grigoriev I.V."/>
            <person name="Debuchy R."/>
            <person name="Gladieux P."/>
            <person name="Hiltunen Thoren M."/>
            <person name="Johannesson H."/>
        </authorList>
    </citation>
    <scope>NUCLEOTIDE SEQUENCE</scope>
    <source>
        <strain evidence="2">CBS 103.79</strain>
    </source>
</reference>